<dbReference type="InterPro" id="IPR019230">
    <property type="entry name" value="RNA_MeTrfase_C_dom"/>
</dbReference>
<sequence length="192" mass="22062">MMKSSLYIGLVHYPIYDKNFNVIATAITNYDLHDISRSATTYGVKKYFIIHHIEGQLDMVHKIIDFWRSPAGRKYNSYRTEAFDIVDIRPSIEAAVDAVTEQEGQRPYIVTTDARTYANTISYKDLRHKRETETVPILLLLGTGYGMTKETMEQFDFILEPIYGAGEYNHLSVRSAAAIILDRLAGEAWWNQ</sequence>
<dbReference type="AlphaFoldDB" id="A0A1G9Q8N1"/>
<accession>A0A1G9Q8N1</accession>
<evidence type="ECO:0000313" key="2">
    <source>
        <dbReference type="EMBL" id="SDM07418.1"/>
    </source>
</evidence>
<proteinExistence type="predicted"/>
<evidence type="ECO:0000259" key="1">
    <source>
        <dbReference type="Pfam" id="PF09936"/>
    </source>
</evidence>
<dbReference type="EMBL" id="FNHQ01000001">
    <property type="protein sequence ID" value="SDM07418.1"/>
    <property type="molecule type" value="Genomic_DNA"/>
</dbReference>
<reference evidence="2 3" key="1">
    <citation type="submission" date="2016-10" db="EMBL/GenBank/DDBJ databases">
        <authorList>
            <person name="de Groot N.N."/>
        </authorList>
    </citation>
    <scope>NUCLEOTIDE SEQUENCE [LARGE SCALE GENOMIC DNA]</scope>
    <source>
        <strain evidence="2 3">DSM 16981</strain>
    </source>
</reference>
<dbReference type="CDD" id="cd18085">
    <property type="entry name" value="TM1570-like"/>
    <property type="match status" value="1"/>
</dbReference>
<dbReference type="Proteomes" id="UP000199309">
    <property type="component" value="Unassembled WGS sequence"/>
</dbReference>
<dbReference type="InterPro" id="IPR029026">
    <property type="entry name" value="tRNA_m1G_MTases_N"/>
</dbReference>
<protein>
    <recommendedName>
        <fullName evidence="1">tRNA (guanine-N(1)-)-methyltransferase C-terminal domain-containing protein</fullName>
    </recommendedName>
</protein>
<dbReference type="Pfam" id="PF09936">
    <property type="entry name" value="Methyltrn_RNA_4"/>
    <property type="match status" value="1"/>
</dbReference>
<organism evidence="2 3">
    <name type="scientific">Megasphaera paucivorans</name>
    <dbReference type="NCBI Taxonomy" id="349095"/>
    <lineage>
        <taxon>Bacteria</taxon>
        <taxon>Bacillati</taxon>
        <taxon>Bacillota</taxon>
        <taxon>Negativicutes</taxon>
        <taxon>Veillonellales</taxon>
        <taxon>Veillonellaceae</taxon>
        <taxon>Megasphaera</taxon>
    </lineage>
</organism>
<dbReference type="Gene3D" id="3.40.1280.10">
    <property type="match status" value="1"/>
</dbReference>
<keyword evidence="3" id="KW-1185">Reference proteome</keyword>
<gene>
    <name evidence="2" type="ORF">SAMN05660299_00149</name>
</gene>
<evidence type="ECO:0000313" key="3">
    <source>
        <dbReference type="Proteomes" id="UP000199309"/>
    </source>
</evidence>
<feature type="domain" description="tRNA (guanine-N(1)-)-methyltransferase C-terminal" evidence="1">
    <location>
        <begin position="6"/>
        <end position="186"/>
    </location>
</feature>
<dbReference type="STRING" id="349095.SAMN05660299_00149"/>
<name>A0A1G9Q8N1_9FIRM</name>